<dbReference type="EMBL" id="JACIEH010000003">
    <property type="protein sequence ID" value="MBB4100434.1"/>
    <property type="molecule type" value="Genomic_DNA"/>
</dbReference>
<reference evidence="3 4" key="1">
    <citation type="submission" date="2020-08" db="EMBL/GenBank/DDBJ databases">
        <title>Genomic Encyclopedia of Type Strains, Phase IV (KMG-IV): sequencing the most valuable type-strain genomes for metagenomic binning, comparative biology and taxonomic classification.</title>
        <authorList>
            <person name="Goeker M."/>
        </authorList>
    </citation>
    <scope>NUCLEOTIDE SEQUENCE [LARGE SCALE GENOMIC DNA]</scope>
    <source>
        <strain evidence="3 4">DSM 101806</strain>
    </source>
</reference>
<evidence type="ECO:0000313" key="3">
    <source>
        <dbReference type="EMBL" id="MBB4100434.1"/>
    </source>
</evidence>
<feature type="region of interest" description="Disordered" evidence="1">
    <location>
        <begin position="21"/>
        <end position="114"/>
    </location>
</feature>
<keyword evidence="4" id="KW-1185">Reference proteome</keyword>
<organism evidence="3 4">
    <name type="scientific">Sphingomonas kyeonggiensis</name>
    <dbReference type="NCBI Taxonomy" id="1268553"/>
    <lineage>
        <taxon>Bacteria</taxon>
        <taxon>Pseudomonadati</taxon>
        <taxon>Pseudomonadota</taxon>
        <taxon>Alphaproteobacteria</taxon>
        <taxon>Sphingomonadales</taxon>
        <taxon>Sphingomonadaceae</taxon>
        <taxon>Sphingomonas</taxon>
    </lineage>
</organism>
<dbReference type="RefSeq" id="WP_183999729.1">
    <property type="nucleotide sequence ID" value="NZ_JACIEH010000003.1"/>
</dbReference>
<dbReference type="AlphaFoldDB" id="A0A7W6NZ99"/>
<name>A0A7W6NZ99_9SPHN</name>
<protein>
    <submittedName>
        <fullName evidence="3">Copper resistance protein B</fullName>
    </submittedName>
</protein>
<dbReference type="GO" id="GO:0005507">
    <property type="term" value="F:copper ion binding"/>
    <property type="evidence" value="ECO:0007669"/>
    <property type="project" value="InterPro"/>
</dbReference>
<gene>
    <name evidence="3" type="ORF">GGR46_004006</name>
</gene>
<comment type="caution">
    <text evidence="3">The sequence shown here is derived from an EMBL/GenBank/DDBJ whole genome shotgun (WGS) entry which is preliminary data.</text>
</comment>
<evidence type="ECO:0000256" key="2">
    <source>
        <dbReference type="SAM" id="SignalP"/>
    </source>
</evidence>
<dbReference type="InterPro" id="IPR007939">
    <property type="entry name" value="Cu-R_B_prcur"/>
</dbReference>
<dbReference type="GO" id="GO:0009279">
    <property type="term" value="C:cell outer membrane"/>
    <property type="evidence" value="ECO:0007669"/>
    <property type="project" value="InterPro"/>
</dbReference>
<dbReference type="Pfam" id="PF05275">
    <property type="entry name" value="CopB"/>
    <property type="match status" value="1"/>
</dbReference>
<feature type="compositionally biased region" description="Pro residues" evidence="1">
    <location>
        <begin position="50"/>
        <end position="60"/>
    </location>
</feature>
<evidence type="ECO:0000256" key="1">
    <source>
        <dbReference type="SAM" id="MobiDB-lite"/>
    </source>
</evidence>
<proteinExistence type="predicted"/>
<keyword evidence="2" id="KW-0732">Signal</keyword>
<feature type="signal peptide" evidence="2">
    <location>
        <begin position="1"/>
        <end position="22"/>
    </location>
</feature>
<dbReference type="GO" id="GO:0006878">
    <property type="term" value="P:intracellular copper ion homeostasis"/>
    <property type="evidence" value="ECO:0007669"/>
    <property type="project" value="InterPro"/>
</dbReference>
<sequence>MTRVAALLAAGTALALSLPASAQDHSMHDMPGMAKPKQPKRKPQAAKPAPAKPKPVPPKPAAEDHSGHMMPGTDMGAPTTAEDKPAPTESGAAADPHAMHSGMEMGQDAGAMPETGTALPAGDAPAPPVPTDYYGDRFFPADEMARTRHAGMKEMGGQSFGTAMFNLAEVQVRDGREGFRWDGEGWFGGDINRLTVKSEGEGRFGEGVEGAEVQALYSRAIDPYWNLQVGVRHDFKPTPNRTYATLGFEGLAPYQFEIEGAVFLSPQGDVLGRLEGYYDQRITQRLILQPRLEVNLSAQDMPSQRIGSGLTDVELGLRARYEITRRLAPYVGLNWEAKSGRTADYARADGEKPASLGFVAGIRFGF</sequence>
<accession>A0A7W6NZ99</accession>
<dbReference type="Proteomes" id="UP000557392">
    <property type="component" value="Unassembled WGS sequence"/>
</dbReference>
<evidence type="ECO:0000313" key="4">
    <source>
        <dbReference type="Proteomes" id="UP000557392"/>
    </source>
</evidence>
<feature type="chain" id="PRO_5030601971" evidence="2">
    <location>
        <begin position="23"/>
        <end position="366"/>
    </location>
</feature>